<dbReference type="OrthoDB" id="371388at2759"/>
<sequence length="1241" mass="149363">MKVDLNEIFQNYNYNETVKQIESLRNTITSKEDSIKEFLRKKSSNVINNTIKIKNIYSSVYNIKDNLDNIITSYEDLIDDVKNTTAVNFKEVSSSSYKKELSNFEKTVVKDVWNKKYESYEFLFQNSFFDLLNNEENNYYDFMKKSKEELVNYDCFYLNNYTNNIYFDINKKLSEENYIYVLNKIYTDIFICLKFLNSLFKNQIIRDIYIKIFNNKNSVKYLNSYIYKHKENFSNIILKLIYSSHYNLTYSTSSKIKLITKSLIVLLIYCNEKNAHTNEIIKGDIFENILESRMNLIYNLIGQNKEENDTSKSIVNANGDNKSYYPYHDVSFESLKNNFKKATYLLLNTKYTLMLLARFDPQKIHKILNEEIVYDSVKNVINYNSQTSYTNDEDNMTFSSELKNKSNITEINQNLENNENNKFIQLMKNDLFILQDIFFQNNNDNRQTNKVNKIKSYYNHAINNIDEINNIINKNDVSKFKLLYKRYTECAVDIYRYMIKLLHDYYYKNKYSCIYEHLFTKYDDIKMFQKKLRRDILIRENYFNKYINDVNVYIYYNNNLNFIHDRIFETYIFLFLNKFICAIPFFDSKDINKWKIIILKFLKNLFHNISLSYHNNYIIQDYIFYSFLLNSFYFFYQFYNNNDLECVYSKFYQIEKYSNEANTIKENNDMGLSQYFLTNKNALKEKIFHTKFKELIKEKINPLIYSAYKLIIFIENKEMIKNCNDTNFLFISDDQNNVNFFDIFNSFVNLLNVPSEAQFNWKNQIDQDDKKNKDIYLDKLNKFDLLDGFLKFNYDISKNVNLSKNENHEDLSKNKNFHISDNITLNDNTNINNYDGMENNFNISEQATTKQIEIKEKSNEKEYAELYFFMNLFKYNNKKDFNEFLDSSKDETNKDTNNTYSKILKEEEERNFLVADIKSIYFSLVYKMIKIILKCLCIEYFGNLEKYLYSYIPILFNNDIKNITCEKVNCHLVNIFMFSNILILYIEKVMNTNMYRDIIIFIIKLLLQKKIFFIYYIFIEKIKKMYASIIGKISQDGYNKNILDKKITGLYNIILLDLSFADKILDKNTIVNKSLYENLISRYRKYKKYYIKSCLYFIDIYKEKYNAYSDNQISSNNITENNNFFYKKINKEYTDNEKEVNYNNSPSNSLLKMIIDNVLVELNKFDNLSNIIFQKHILSLSQGMIKNTYFLYYLFVHDSIINNIFIDVLEPKNPSLEIFTFNQVLAIDHCFIEEKLLDFFF</sequence>
<evidence type="ECO:0000313" key="1">
    <source>
        <dbReference type="EMBL" id="ETB63103.1"/>
    </source>
</evidence>
<dbReference type="EMBL" id="KI635730">
    <property type="protein sequence ID" value="ETB63103.1"/>
    <property type="molecule type" value="Genomic_DNA"/>
</dbReference>
<proteinExistence type="predicted"/>
<accession>V7PY78</accession>
<organism evidence="1 2">
    <name type="scientific">Plasmodium yoelii 17X</name>
    <dbReference type="NCBI Taxonomy" id="1323249"/>
    <lineage>
        <taxon>Eukaryota</taxon>
        <taxon>Sar</taxon>
        <taxon>Alveolata</taxon>
        <taxon>Apicomplexa</taxon>
        <taxon>Aconoidasida</taxon>
        <taxon>Haemosporida</taxon>
        <taxon>Plasmodiidae</taxon>
        <taxon>Plasmodium</taxon>
        <taxon>Plasmodium (Vinckeia)</taxon>
    </lineage>
</organism>
<gene>
    <name evidence="1" type="ORF">YYC_00688</name>
</gene>
<dbReference type="Proteomes" id="UP000018538">
    <property type="component" value="Unassembled WGS sequence"/>
</dbReference>
<reference evidence="1 2" key="1">
    <citation type="submission" date="2013-11" db="EMBL/GenBank/DDBJ databases">
        <title>The Genome Sequence of Plasmodium yoelii 17X.</title>
        <authorList>
            <consortium name="The Broad Institute Genomics Platform"/>
            <consortium name="The Broad Institute Genome Sequencing Center for Infectious Disease"/>
            <person name="Neafsey D."/>
            <person name="Adams J."/>
            <person name="Walker B."/>
            <person name="Young S.K."/>
            <person name="Zeng Q."/>
            <person name="Gargeya S."/>
            <person name="Fitzgerald M."/>
            <person name="Haas B."/>
            <person name="Abouelleil A."/>
            <person name="Alvarado L."/>
            <person name="Chapman S.B."/>
            <person name="Gainer-Dewar J."/>
            <person name="Goldberg J."/>
            <person name="Griggs A."/>
            <person name="Gujja S."/>
            <person name="Hansen M."/>
            <person name="Howarth C."/>
            <person name="Imamovic A."/>
            <person name="Ireland A."/>
            <person name="Larimer J."/>
            <person name="McCowan C."/>
            <person name="Murphy C."/>
            <person name="Pearson M."/>
            <person name="Poon T.W."/>
            <person name="Priest M."/>
            <person name="Roberts A."/>
            <person name="Saif S."/>
            <person name="Shea T."/>
            <person name="Sykes S."/>
            <person name="Wortman J."/>
            <person name="Nusbaum C."/>
            <person name="Birren B."/>
        </authorList>
    </citation>
    <scope>NUCLEOTIDE SEQUENCE [LARGE SCALE GENOMIC DNA]</scope>
    <source>
        <strain evidence="1 2">17X</strain>
    </source>
</reference>
<protein>
    <submittedName>
        <fullName evidence="1">Uncharacterized protein</fullName>
    </submittedName>
</protein>
<evidence type="ECO:0000313" key="2">
    <source>
        <dbReference type="Proteomes" id="UP000018538"/>
    </source>
</evidence>
<keyword evidence="2" id="KW-1185">Reference proteome</keyword>
<dbReference type="AlphaFoldDB" id="V7PY78"/>
<name>V7PY78_PLAYE</name>